<dbReference type="EC" id="2.1.1.199" evidence="6"/>
<dbReference type="Gene3D" id="3.40.50.150">
    <property type="entry name" value="Vaccinia Virus protein VP39"/>
    <property type="match status" value="1"/>
</dbReference>
<accession>A0ABX6RHC3</accession>
<dbReference type="HAMAP" id="MF_01007">
    <property type="entry name" value="16SrRNA_methyltr_H"/>
    <property type="match status" value="1"/>
</dbReference>
<dbReference type="Gene3D" id="1.10.150.170">
    <property type="entry name" value="Putative methyltransferase TM0872, insert domain"/>
    <property type="match status" value="1"/>
</dbReference>
<evidence type="ECO:0000256" key="2">
    <source>
        <dbReference type="ARBA" id="ARBA00022552"/>
    </source>
</evidence>
<name>A0ABX6RHC3_PSEMX</name>
<comment type="function">
    <text evidence="6">Specifically methylates the N4 position of cytidine in position 1402 (C1402) of 16S rRNA.</text>
</comment>
<sequence>MEGLQVREDGTYLDGTFGRGGHARGVLQRLGPGGRLLLMDKDPDAIAHAEQMFAGDARVAIRRGSFAGLAQWDQAAAGLDGVLLDLGVSSPQLDVAERGFSFGKDGPLDMRMDPESGESAAEWIARADEREIADVLWTYGEEKQSRRIARAIVARRATQPFTRTADLASVIASVMPRGDKIHPATRSFQAIRIHINRELADLELGLDAALACLKPGGRLAVISFHSLEDRIVKQFINKHAKAPPANRRLPVAETFVPTLRAIGSGQKGEPDEVASNPRARSAVLRVAEKLGIGNGESGFATAGSGMGMGADSGPAAASASRIPNPESPLPASTGGTA</sequence>
<keyword evidence="2 6" id="KW-0698">rRNA processing</keyword>
<evidence type="ECO:0000256" key="3">
    <source>
        <dbReference type="ARBA" id="ARBA00022603"/>
    </source>
</evidence>
<dbReference type="SUPFAM" id="SSF53335">
    <property type="entry name" value="S-adenosyl-L-methionine-dependent methyltransferases"/>
    <property type="match status" value="1"/>
</dbReference>
<feature type="binding site" evidence="6">
    <location>
        <position position="40"/>
    </location>
    <ligand>
        <name>S-adenosyl-L-methionine</name>
        <dbReference type="ChEBI" id="CHEBI:59789"/>
    </ligand>
</feature>
<dbReference type="InterPro" id="IPR002903">
    <property type="entry name" value="RsmH"/>
</dbReference>
<keyword evidence="4 6" id="KW-0808">Transferase</keyword>
<feature type="region of interest" description="Disordered" evidence="7">
    <location>
        <begin position="297"/>
        <end position="337"/>
    </location>
</feature>
<reference evidence="8 9" key="1">
    <citation type="submission" date="2020-08" db="EMBL/GenBank/DDBJ databases">
        <title>Streptomycin resistant and MDR strain, P. mexicana.</title>
        <authorList>
            <person name="Ganesh-kumar S."/>
            <person name="Zhe T."/>
            <person name="Yu Z."/>
            <person name="Min Y."/>
        </authorList>
    </citation>
    <scope>NUCLEOTIDE SEQUENCE [LARGE SCALE GENOMIC DNA]</scope>
    <source>
        <strain evidence="8 9">GTZY</strain>
    </source>
</reference>
<feature type="binding site" evidence="6">
    <location>
        <position position="85"/>
    </location>
    <ligand>
        <name>S-adenosyl-L-methionine</name>
        <dbReference type="ChEBI" id="CHEBI:59789"/>
    </ligand>
</feature>
<gene>
    <name evidence="6 8" type="primary">rsmH</name>
    <name evidence="8" type="ORF">H4W19_09450</name>
</gene>
<dbReference type="PANTHER" id="PTHR11265:SF0">
    <property type="entry name" value="12S RRNA N4-METHYLCYTIDINE METHYLTRANSFERASE"/>
    <property type="match status" value="1"/>
</dbReference>
<comment type="catalytic activity">
    <reaction evidence="6">
        <text>cytidine(1402) in 16S rRNA + S-adenosyl-L-methionine = N(4)-methylcytidine(1402) in 16S rRNA + S-adenosyl-L-homocysteine + H(+)</text>
        <dbReference type="Rhea" id="RHEA:42928"/>
        <dbReference type="Rhea" id="RHEA-COMP:10286"/>
        <dbReference type="Rhea" id="RHEA-COMP:10287"/>
        <dbReference type="ChEBI" id="CHEBI:15378"/>
        <dbReference type="ChEBI" id="CHEBI:57856"/>
        <dbReference type="ChEBI" id="CHEBI:59789"/>
        <dbReference type="ChEBI" id="CHEBI:74506"/>
        <dbReference type="ChEBI" id="CHEBI:82748"/>
        <dbReference type="EC" id="2.1.1.199"/>
    </reaction>
</comment>
<keyword evidence="6" id="KW-0963">Cytoplasm</keyword>
<feature type="binding site" evidence="6">
    <location>
        <position position="66"/>
    </location>
    <ligand>
        <name>S-adenosyl-L-methionine</name>
        <dbReference type="ChEBI" id="CHEBI:59789"/>
    </ligand>
</feature>
<organism evidence="8 9">
    <name type="scientific">Pseudoxanthomonas mexicana</name>
    <dbReference type="NCBI Taxonomy" id="128785"/>
    <lineage>
        <taxon>Bacteria</taxon>
        <taxon>Pseudomonadati</taxon>
        <taxon>Pseudomonadota</taxon>
        <taxon>Gammaproteobacteria</taxon>
        <taxon>Lysobacterales</taxon>
        <taxon>Lysobacteraceae</taxon>
        <taxon>Pseudoxanthomonas</taxon>
    </lineage>
</organism>
<dbReference type="PIRSF" id="PIRSF004486">
    <property type="entry name" value="MraW"/>
    <property type="match status" value="1"/>
</dbReference>
<dbReference type="InterPro" id="IPR023397">
    <property type="entry name" value="SAM-dep_MeTrfase_MraW_recog"/>
</dbReference>
<evidence type="ECO:0000256" key="1">
    <source>
        <dbReference type="ARBA" id="ARBA00010396"/>
    </source>
</evidence>
<evidence type="ECO:0000313" key="8">
    <source>
        <dbReference type="EMBL" id="QND82059.1"/>
    </source>
</evidence>
<feature type="binding site" evidence="6">
    <location>
        <position position="92"/>
    </location>
    <ligand>
        <name>S-adenosyl-L-methionine</name>
        <dbReference type="ChEBI" id="CHEBI:59789"/>
    </ligand>
</feature>
<proteinExistence type="inferred from homology"/>
<dbReference type="InterPro" id="IPR029063">
    <property type="entry name" value="SAM-dependent_MTases_sf"/>
</dbReference>
<keyword evidence="9" id="KW-1185">Reference proteome</keyword>
<dbReference type="SUPFAM" id="SSF81799">
    <property type="entry name" value="Putative methyltransferase TM0872, insert domain"/>
    <property type="match status" value="1"/>
</dbReference>
<evidence type="ECO:0000256" key="7">
    <source>
        <dbReference type="SAM" id="MobiDB-lite"/>
    </source>
</evidence>
<dbReference type="Proteomes" id="UP000515506">
    <property type="component" value="Chromosome"/>
</dbReference>
<evidence type="ECO:0000313" key="9">
    <source>
        <dbReference type="Proteomes" id="UP000515506"/>
    </source>
</evidence>
<comment type="similarity">
    <text evidence="1 6">Belongs to the methyltransferase superfamily. RsmH family.</text>
</comment>
<feature type="binding site" evidence="6">
    <location>
        <begin position="20"/>
        <end position="22"/>
    </location>
    <ligand>
        <name>S-adenosyl-L-methionine</name>
        <dbReference type="ChEBI" id="CHEBI:59789"/>
    </ligand>
</feature>
<dbReference type="PANTHER" id="PTHR11265">
    <property type="entry name" value="S-ADENOSYL-METHYLTRANSFERASE MRAW"/>
    <property type="match status" value="1"/>
</dbReference>
<protein>
    <recommendedName>
        <fullName evidence="6">Ribosomal RNA small subunit methyltransferase H</fullName>
        <ecNumber evidence="6">2.1.1.199</ecNumber>
    </recommendedName>
    <alternativeName>
        <fullName evidence="6">16S rRNA m(4)C1402 methyltransferase</fullName>
    </alternativeName>
    <alternativeName>
        <fullName evidence="6">rRNA (cytosine-N(4)-)-methyltransferase RsmH</fullName>
    </alternativeName>
</protein>
<comment type="subcellular location">
    <subcellularLocation>
        <location evidence="6">Cytoplasm</location>
    </subcellularLocation>
</comment>
<keyword evidence="3 6" id="KW-0489">Methyltransferase</keyword>
<dbReference type="NCBIfam" id="TIGR00006">
    <property type="entry name" value="16S rRNA (cytosine(1402)-N(4))-methyltransferase RsmH"/>
    <property type="match status" value="1"/>
</dbReference>
<dbReference type="Pfam" id="PF01795">
    <property type="entry name" value="Methyltransf_5"/>
    <property type="match status" value="1"/>
</dbReference>
<keyword evidence="5 6" id="KW-0949">S-adenosyl-L-methionine</keyword>
<dbReference type="RefSeq" id="WP_185897070.1">
    <property type="nucleotide sequence ID" value="NZ_CP060028.1"/>
</dbReference>
<feature type="compositionally biased region" description="Low complexity" evidence="7">
    <location>
        <begin position="311"/>
        <end position="320"/>
    </location>
</feature>
<dbReference type="EMBL" id="CP060028">
    <property type="protein sequence ID" value="QND82059.1"/>
    <property type="molecule type" value="Genomic_DNA"/>
</dbReference>
<evidence type="ECO:0000256" key="5">
    <source>
        <dbReference type="ARBA" id="ARBA00022691"/>
    </source>
</evidence>
<evidence type="ECO:0000256" key="6">
    <source>
        <dbReference type="HAMAP-Rule" id="MF_01007"/>
    </source>
</evidence>
<evidence type="ECO:0000256" key="4">
    <source>
        <dbReference type="ARBA" id="ARBA00022679"/>
    </source>
</evidence>